<dbReference type="EMBL" id="AMFJ01034100">
    <property type="protein sequence ID" value="EKD30286.1"/>
    <property type="molecule type" value="Genomic_DNA"/>
</dbReference>
<comment type="caution">
    <text evidence="1">The sequence shown here is derived from an EMBL/GenBank/DDBJ whole genome shotgun (WGS) entry which is preliminary data.</text>
</comment>
<protein>
    <submittedName>
        <fullName evidence="1">Uncharacterized protein</fullName>
    </submittedName>
</protein>
<sequence>MMLFLRHKNKRFYKYPPGPGRVFFMLKCVNNSNFKIFFRSLPKCCVWASSIASPAGREKIYFEIMRAIEYTSLPKTRSKNAQLGSGHFWVSGLRWVHSVKALRRSMWKDHGRRGVPNRGTTFTVFVWMTYPPWGDLLERHFRLFSLFFIGIRERNITTTRKIIFESQLYSSPTVFASLFSIKETKRLYFYLKKFLLEASEVIRFVAVLGE</sequence>
<evidence type="ECO:0000313" key="1">
    <source>
        <dbReference type="EMBL" id="EKD30286.1"/>
    </source>
</evidence>
<name>K1XZ90_9BACT</name>
<gene>
    <name evidence="1" type="ORF">ACD_78C00100G0004</name>
</gene>
<reference evidence="1" key="1">
    <citation type="journal article" date="2012" name="Science">
        <title>Fermentation, hydrogen, and sulfur metabolism in multiple uncultivated bacterial phyla.</title>
        <authorList>
            <person name="Wrighton K.C."/>
            <person name="Thomas B.C."/>
            <person name="Sharon I."/>
            <person name="Miller C.S."/>
            <person name="Castelle C.J."/>
            <person name="VerBerkmoes N.C."/>
            <person name="Wilkins M.J."/>
            <person name="Hettich R.L."/>
            <person name="Lipton M.S."/>
            <person name="Williams K.H."/>
            <person name="Long P.E."/>
            <person name="Banfield J.F."/>
        </authorList>
    </citation>
    <scope>NUCLEOTIDE SEQUENCE [LARGE SCALE GENOMIC DNA]</scope>
</reference>
<organism evidence="1">
    <name type="scientific">uncultured bacterium</name>
    <name type="common">gcode 4</name>
    <dbReference type="NCBI Taxonomy" id="1234023"/>
    <lineage>
        <taxon>Bacteria</taxon>
        <taxon>environmental samples</taxon>
    </lineage>
</organism>
<dbReference type="AlphaFoldDB" id="K1XZ90"/>
<accession>K1XZ90</accession>
<proteinExistence type="predicted"/>